<proteinExistence type="predicted"/>
<dbReference type="Pfam" id="PF00004">
    <property type="entry name" value="AAA"/>
    <property type="match status" value="1"/>
</dbReference>
<accession>A0A9J7E979</accession>
<dbReference type="AlphaFoldDB" id="A0A9J7E979"/>
<dbReference type="OrthoDB" id="3046016at2759"/>
<dbReference type="GO" id="GO:0016887">
    <property type="term" value="F:ATP hydrolysis activity"/>
    <property type="evidence" value="ECO:0007669"/>
    <property type="project" value="InterPro"/>
</dbReference>
<dbReference type="SUPFAM" id="SSF52540">
    <property type="entry name" value="P-loop containing nucleoside triphosphate hydrolases"/>
    <property type="match status" value="1"/>
</dbReference>
<evidence type="ECO:0000259" key="1">
    <source>
        <dbReference type="Pfam" id="PF00004"/>
    </source>
</evidence>
<reference evidence="3" key="1">
    <citation type="submission" date="2025-08" db="UniProtKB">
        <authorList>
            <consortium name="RefSeq"/>
        </authorList>
    </citation>
    <scope>IDENTIFICATION</scope>
    <source>
        <strain evidence="3">Ishihara</strain>
        <tissue evidence="3">Whole body</tissue>
    </source>
</reference>
<dbReference type="InterPro" id="IPR027417">
    <property type="entry name" value="P-loop_NTPase"/>
</dbReference>
<organism evidence="2 3">
    <name type="scientific">Spodoptera litura</name>
    <name type="common">Asian cotton leafworm</name>
    <dbReference type="NCBI Taxonomy" id="69820"/>
    <lineage>
        <taxon>Eukaryota</taxon>
        <taxon>Metazoa</taxon>
        <taxon>Ecdysozoa</taxon>
        <taxon>Arthropoda</taxon>
        <taxon>Hexapoda</taxon>
        <taxon>Insecta</taxon>
        <taxon>Pterygota</taxon>
        <taxon>Neoptera</taxon>
        <taxon>Endopterygota</taxon>
        <taxon>Lepidoptera</taxon>
        <taxon>Glossata</taxon>
        <taxon>Ditrysia</taxon>
        <taxon>Noctuoidea</taxon>
        <taxon>Noctuidae</taxon>
        <taxon>Amphipyrinae</taxon>
        <taxon>Spodoptera</taxon>
    </lineage>
</organism>
<dbReference type="InterPro" id="IPR003959">
    <property type="entry name" value="ATPase_AAA_core"/>
</dbReference>
<dbReference type="PANTHER" id="PTHR14690:SF9">
    <property type="entry name" value="GH08353P"/>
    <property type="match status" value="1"/>
</dbReference>
<dbReference type="Gene3D" id="1.10.8.60">
    <property type="match status" value="1"/>
</dbReference>
<protein>
    <submittedName>
        <fullName evidence="3">IQ and AAA domain-containing protein 1-like isoform X1</fullName>
    </submittedName>
</protein>
<keyword evidence="2" id="KW-1185">Reference proteome</keyword>
<dbReference type="Proteomes" id="UP000301870">
    <property type="component" value="Chromosome 19"/>
</dbReference>
<dbReference type="GO" id="GO:0005524">
    <property type="term" value="F:ATP binding"/>
    <property type="evidence" value="ECO:0007669"/>
    <property type="project" value="InterPro"/>
</dbReference>
<dbReference type="InterPro" id="IPR052267">
    <property type="entry name" value="N-DRC_Component"/>
</dbReference>
<sequence length="415" mass="47407">MPKDKFGETIYGYMKPLLTEDLMKDMHLECRKIIDEMMRLDLKMLIQKHQADFKSMGKKFPKVKPRKKPKAPPVPKPVIYDKKLIKQTAPVFDLNLVSKPTTKLCEVYGDLNYAAYNFNIIDPNASFPFPAYGDIKDRIRLSCIMGCGIQAGATRRKSVMLLGPERNGKQFLADAVAGELNAIKIDITPEVFTALVNKPLKILNQVFLTAKAFQPAVIFMKNVERVFATKVPPEDKYLKAQVLKAALAKQIKQISVDDKVIFIGTCTNPWSAKAKPMASIFDEILLVPRTDYGSLSQFLYTKLMSIRSIPRDISVQPMAQLLRGYSFGDIIKAFDEVMTPERIVRLNVKQLSPGEILEVLLQKDLEPMDTMDFQKYVDFSIQFGPLSTERENYERINIFREDFYKKEAKKKKPKL</sequence>
<name>A0A9J7E979_SPOLT</name>
<gene>
    <name evidence="3" type="primary">LOC111354858</name>
</gene>
<dbReference type="KEGG" id="sliu:111354858"/>
<dbReference type="RefSeq" id="XP_022824242.1">
    <property type="nucleotide sequence ID" value="XM_022968474.1"/>
</dbReference>
<dbReference type="PANTHER" id="PTHR14690">
    <property type="entry name" value="IQ MOTIF CONTAINING WITH AAA DOMAIN 1"/>
    <property type="match status" value="1"/>
</dbReference>
<evidence type="ECO:0000313" key="3">
    <source>
        <dbReference type="RefSeq" id="XP_022824242.1"/>
    </source>
</evidence>
<feature type="domain" description="ATPase AAA-type core" evidence="1">
    <location>
        <begin position="159"/>
        <end position="288"/>
    </location>
</feature>
<dbReference type="Gene3D" id="3.40.50.300">
    <property type="entry name" value="P-loop containing nucleotide triphosphate hydrolases"/>
    <property type="match status" value="1"/>
</dbReference>
<dbReference type="GeneID" id="111354858"/>
<evidence type="ECO:0000313" key="2">
    <source>
        <dbReference type="Proteomes" id="UP000301870"/>
    </source>
</evidence>